<dbReference type="OMA" id="QNECARI"/>
<evidence type="ECO:0000256" key="2">
    <source>
        <dbReference type="ARBA" id="ARBA00022553"/>
    </source>
</evidence>
<dbReference type="EMBL" id="KB200130">
    <property type="protein sequence ID" value="ESP02708.1"/>
    <property type="molecule type" value="Genomic_DNA"/>
</dbReference>
<organism evidence="4 5">
    <name type="scientific">Lottia gigantea</name>
    <name type="common">Giant owl limpet</name>
    <dbReference type="NCBI Taxonomy" id="225164"/>
    <lineage>
        <taxon>Eukaryota</taxon>
        <taxon>Metazoa</taxon>
        <taxon>Spiralia</taxon>
        <taxon>Lophotrochozoa</taxon>
        <taxon>Mollusca</taxon>
        <taxon>Gastropoda</taxon>
        <taxon>Patellogastropoda</taxon>
        <taxon>Lottioidea</taxon>
        <taxon>Lottiidae</taxon>
        <taxon>Lottia</taxon>
    </lineage>
</organism>
<dbReference type="InterPro" id="IPR013120">
    <property type="entry name" value="FAR_NAD-bd"/>
</dbReference>
<evidence type="ECO:0000256" key="1">
    <source>
        <dbReference type="ARBA" id="ARBA00022450"/>
    </source>
</evidence>
<keyword evidence="5" id="KW-1185">Reference proteome</keyword>
<evidence type="ECO:0000259" key="3">
    <source>
        <dbReference type="Pfam" id="PF07993"/>
    </source>
</evidence>
<evidence type="ECO:0000313" key="4">
    <source>
        <dbReference type="EMBL" id="ESP02708.1"/>
    </source>
</evidence>
<dbReference type="CTD" id="20241902"/>
<dbReference type="Proteomes" id="UP000030746">
    <property type="component" value="Unassembled WGS sequence"/>
</dbReference>
<feature type="non-terminal residue" evidence="4">
    <location>
        <position position="344"/>
    </location>
</feature>
<dbReference type="RefSeq" id="XP_009046592.1">
    <property type="nucleotide sequence ID" value="XM_009048344.1"/>
</dbReference>
<dbReference type="Gene3D" id="3.40.50.720">
    <property type="entry name" value="NAD(P)-binding Rossmann-like Domain"/>
    <property type="match status" value="1"/>
</dbReference>
<dbReference type="SUPFAM" id="SSF51735">
    <property type="entry name" value="NAD(P)-binding Rossmann-fold domains"/>
    <property type="match status" value="1"/>
</dbReference>
<feature type="domain" description="Thioester reductase (TE)" evidence="3">
    <location>
        <begin position="39"/>
        <end position="214"/>
    </location>
</feature>
<keyword evidence="2" id="KW-0597">Phosphoprotein</keyword>
<dbReference type="HOGENOM" id="CLU_000022_76_1_1"/>
<protein>
    <recommendedName>
        <fullName evidence="3">Thioester reductase (TE) domain-containing protein</fullName>
    </recommendedName>
</protein>
<gene>
    <name evidence="4" type="ORF">LOTGIDRAFT_171783</name>
</gene>
<proteinExistence type="predicted"/>
<evidence type="ECO:0000313" key="5">
    <source>
        <dbReference type="Proteomes" id="UP000030746"/>
    </source>
</evidence>
<dbReference type="KEGG" id="lgi:LOTGIDRAFT_171783"/>
<name>V4AYK4_LOTGI</name>
<dbReference type="InterPro" id="IPR010080">
    <property type="entry name" value="Thioester_reductase-like_dom"/>
</dbReference>
<dbReference type="Pfam" id="PF07993">
    <property type="entry name" value="NAD_binding_4"/>
    <property type="match status" value="1"/>
</dbReference>
<dbReference type="AlphaFoldDB" id="V4AYK4"/>
<dbReference type="OrthoDB" id="416786at2759"/>
<keyword evidence="1" id="KW-0596">Phosphopantetheine</keyword>
<sequence>MDFGTTGSYLLKFTNFAFFENPNFAASPGSNQLRYDDEILTGEISLFKMGMTEEDYTYLCTDVDFIIHAAAAVNLAYPYQALHGPNVLGTYNVIRFACTGKIKPLHYISTNAVIAQGVQNFKENASIEEFHDRLTDGYSQTKWVAERLVQLAEARGLPTTIYRLGNMSGDSKSAYWNPQDFTLILLKTCANSALAPLVDWKMEMTPVDFAAQFIVNVVQRPSLSTKNIFHVINDNPLESRWVFEWMNSHGYNLELLQFQEWKTKVLNLLNKSSSDNVKLVALLDSYLKYENFVENPQTLATNNFHQALSQCGLSYPYTDTALLQIYFKNLSSRGTIVHTRHHLS</sequence>
<dbReference type="PANTHER" id="PTHR44845:SF6">
    <property type="entry name" value="BETA-ALANINE-ACTIVATING ENZYME"/>
    <property type="match status" value="1"/>
</dbReference>
<dbReference type="PANTHER" id="PTHR44845">
    <property type="entry name" value="CARRIER DOMAIN-CONTAINING PROTEIN"/>
    <property type="match status" value="1"/>
</dbReference>
<dbReference type="GeneID" id="20241902"/>
<dbReference type="NCBIfam" id="TIGR01746">
    <property type="entry name" value="Thioester-redct"/>
    <property type="match status" value="1"/>
</dbReference>
<dbReference type="STRING" id="225164.V4AYK4"/>
<accession>V4AYK4</accession>
<reference evidence="4 5" key="1">
    <citation type="journal article" date="2013" name="Nature">
        <title>Insights into bilaterian evolution from three spiralian genomes.</title>
        <authorList>
            <person name="Simakov O."/>
            <person name="Marletaz F."/>
            <person name="Cho S.J."/>
            <person name="Edsinger-Gonzales E."/>
            <person name="Havlak P."/>
            <person name="Hellsten U."/>
            <person name="Kuo D.H."/>
            <person name="Larsson T."/>
            <person name="Lv J."/>
            <person name="Arendt D."/>
            <person name="Savage R."/>
            <person name="Osoegawa K."/>
            <person name="de Jong P."/>
            <person name="Grimwood J."/>
            <person name="Chapman J.A."/>
            <person name="Shapiro H."/>
            <person name="Aerts A."/>
            <person name="Otillar R.P."/>
            <person name="Terry A.Y."/>
            <person name="Boore J.L."/>
            <person name="Grigoriev I.V."/>
            <person name="Lindberg D.R."/>
            <person name="Seaver E.C."/>
            <person name="Weisblat D.A."/>
            <person name="Putnam N.H."/>
            <person name="Rokhsar D.S."/>
        </authorList>
    </citation>
    <scope>NUCLEOTIDE SEQUENCE [LARGE SCALE GENOMIC DNA]</scope>
</reference>
<dbReference type="InterPro" id="IPR036291">
    <property type="entry name" value="NAD(P)-bd_dom_sf"/>
</dbReference>